<dbReference type="PROSITE" id="PS50835">
    <property type="entry name" value="IG_LIKE"/>
    <property type="match status" value="1"/>
</dbReference>
<feature type="chain" id="PRO_5045900132" evidence="2">
    <location>
        <begin position="30"/>
        <end position="329"/>
    </location>
</feature>
<dbReference type="InterPro" id="IPR036179">
    <property type="entry name" value="Ig-like_dom_sf"/>
</dbReference>
<dbReference type="InterPro" id="IPR003599">
    <property type="entry name" value="Ig_sub"/>
</dbReference>
<evidence type="ECO:0000256" key="2">
    <source>
        <dbReference type="SAM" id="SignalP"/>
    </source>
</evidence>
<dbReference type="PANTHER" id="PTHR37996">
    <property type="entry name" value="B- AND T-LYMPHOCYTE ATTENUATOR"/>
    <property type="match status" value="1"/>
</dbReference>
<proteinExistence type="predicted"/>
<name>A0ABK0LTL9_RAT</name>
<dbReference type="SUPFAM" id="SSF48726">
    <property type="entry name" value="Immunoglobulin"/>
    <property type="match status" value="1"/>
</dbReference>
<evidence type="ECO:0000259" key="3">
    <source>
        <dbReference type="PROSITE" id="PS50835"/>
    </source>
</evidence>
<protein>
    <submittedName>
        <fullName evidence="4">B and T lymphocyte associated</fullName>
    </submittedName>
</protein>
<reference evidence="4" key="3">
    <citation type="submission" date="2025-09" db="UniProtKB">
        <authorList>
            <consortium name="Ensembl"/>
        </authorList>
    </citation>
    <scope>IDENTIFICATION</scope>
    <source>
        <strain evidence="4">Brown Norway</strain>
    </source>
</reference>
<dbReference type="Proteomes" id="UP000002494">
    <property type="component" value="Chromosome 11"/>
</dbReference>
<keyword evidence="5" id="KW-1185">Reference proteome</keyword>
<evidence type="ECO:0000313" key="5">
    <source>
        <dbReference type="Proteomes" id="UP000002494"/>
    </source>
</evidence>
<evidence type="ECO:0000313" key="4">
    <source>
        <dbReference type="Ensembl" id="ENSRNOP00000105522.1"/>
    </source>
</evidence>
<dbReference type="SMART" id="SM00409">
    <property type="entry name" value="IG"/>
    <property type="match status" value="1"/>
</dbReference>
<dbReference type="InterPro" id="IPR007110">
    <property type="entry name" value="Ig-like_dom"/>
</dbReference>
<dbReference type="PANTHER" id="PTHR37996:SF1">
    <property type="entry name" value="B- AND T-LYMPHOCYTE ATTENUATOR"/>
    <property type="match status" value="1"/>
</dbReference>
<keyword evidence="1" id="KW-0472">Membrane</keyword>
<reference evidence="4" key="2">
    <citation type="submission" date="2025-08" db="UniProtKB">
        <authorList>
            <consortium name="Ensembl"/>
        </authorList>
    </citation>
    <scope>IDENTIFICATION</scope>
    <source>
        <strain evidence="4">Brown Norway</strain>
    </source>
</reference>
<keyword evidence="1" id="KW-0812">Transmembrane</keyword>
<evidence type="ECO:0000256" key="1">
    <source>
        <dbReference type="SAM" id="Phobius"/>
    </source>
</evidence>
<keyword evidence="1" id="KW-1133">Transmembrane helix</keyword>
<keyword evidence="2" id="KW-0732">Signal</keyword>
<dbReference type="RGD" id="1303280">
    <property type="gene designation" value="Btla"/>
</dbReference>
<sequence length="329" mass="36692">MKTLPAMLVTPRSFREFFILLLGLWSILCKEPTKRIGEECRVQLKIKRNSSRSAWTGELFKIECPVTYCVHRPNVTWCKHNGTRCVPLEVGPQLHTSWVENDQASAFVLYFEPIHLSDDGVYTCSANLNSEVINSHSVVIHVTERTQNCSEHPLITASDIPNATNASGPSTMEERPGRTWLLYALLPLGTSLLLLACVCLLCFLRRIQGKEKKPSDLAGRERETNLVDIPVSSRTNSQILTSETGIYDNDPWSSRLGESESTISSQLEGNKQGIVYASLNHCVIGRTPRQPALRISTCSVCLLEVWPTPNGCLTQISEQQTGLILLEKV</sequence>
<accession>A0ABK0LTL9</accession>
<dbReference type="InterPro" id="IPR013783">
    <property type="entry name" value="Ig-like_fold"/>
</dbReference>
<feature type="signal peptide" evidence="2">
    <location>
        <begin position="1"/>
        <end position="29"/>
    </location>
</feature>
<dbReference type="InterPro" id="IPR039257">
    <property type="entry name" value="BTLA"/>
</dbReference>
<reference evidence="4" key="1">
    <citation type="submission" date="2024-01" db="EMBL/GenBank/DDBJ databases">
        <title>GRCr8: a new rat reference genome assembly contstructed from accurate long reads and long range scaffolding.</title>
        <authorList>
            <person name="Doris P.A."/>
            <person name="Kalbfleisch T."/>
            <person name="Li K."/>
            <person name="Howe K."/>
            <person name="Wood J."/>
        </authorList>
    </citation>
    <scope>NUCLEOTIDE SEQUENCE [LARGE SCALE GENOMIC DNA]</scope>
    <source>
        <strain evidence="4">Brown Norway</strain>
    </source>
</reference>
<feature type="domain" description="Ig-like" evidence="3">
    <location>
        <begin position="32"/>
        <end position="134"/>
    </location>
</feature>
<dbReference type="GeneTree" id="ENSGT00390000017390"/>
<organism evidence="4 5">
    <name type="scientific">Rattus norvegicus</name>
    <name type="common">Rat</name>
    <dbReference type="NCBI Taxonomy" id="10116"/>
    <lineage>
        <taxon>Eukaryota</taxon>
        <taxon>Metazoa</taxon>
        <taxon>Chordata</taxon>
        <taxon>Craniata</taxon>
        <taxon>Vertebrata</taxon>
        <taxon>Euteleostomi</taxon>
        <taxon>Mammalia</taxon>
        <taxon>Eutheria</taxon>
        <taxon>Euarchontoglires</taxon>
        <taxon>Glires</taxon>
        <taxon>Rodentia</taxon>
        <taxon>Myomorpha</taxon>
        <taxon>Muroidea</taxon>
        <taxon>Muridae</taxon>
        <taxon>Murinae</taxon>
        <taxon>Rattus</taxon>
    </lineage>
</organism>
<gene>
    <name evidence="4" type="primary">Btla</name>
</gene>
<feature type="transmembrane region" description="Helical" evidence="1">
    <location>
        <begin position="180"/>
        <end position="204"/>
    </location>
</feature>
<dbReference type="Gene3D" id="2.60.40.10">
    <property type="entry name" value="Immunoglobulins"/>
    <property type="match status" value="1"/>
</dbReference>
<dbReference type="Ensembl" id="ENSRNOT00000126072.1">
    <property type="protein sequence ID" value="ENSRNOP00000105522.1"/>
    <property type="gene ID" value="ENSRNOG00000030246.8"/>
</dbReference>